<feature type="repeat" description="ANK" evidence="5">
    <location>
        <begin position="536"/>
        <end position="572"/>
    </location>
</feature>
<dbReference type="InterPro" id="IPR013986">
    <property type="entry name" value="DExx_box_DNA_helicase_dom_sf"/>
</dbReference>
<protein>
    <recommendedName>
        <fullName evidence="12">UvrD-like helicase ATP-binding domain-containing protein</fullName>
    </recommendedName>
</protein>
<feature type="compositionally biased region" description="Acidic residues" evidence="8">
    <location>
        <begin position="1269"/>
        <end position="1282"/>
    </location>
</feature>
<dbReference type="GO" id="GO:0010468">
    <property type="term" value="P:regulation of gene expression"/>
    <property type="evidence" value="ECO:0007669"/>
    <property type="project" value="UniProtKB-ARBA"/>
</dbReference>
<dbReference type="GO" id="GO:0016787">
    <property type="term" value="F:hydrolase activity"/>
    <property type="evidence" value="ECO:0007669"/>
    <property type="project" value="UniProtKB-UniRule"/>
</dbReference>
<feature type="compositionally biased region" description="Polar residues" evidence="8">
    <location>
        <begin position="703"/>
        <end position="714"/>
    </location>
</feature>
<evidence type="ECO:0000256" key="8">
    <source>
        <dbReference type="SAM" id="MobiDB-lite"/>
    </source>
</evidence>
<keyword evidence="2 6" id="KW-0378">Hydrolase</keyword>
<evidence type="ECO:0000256" key="3">
    <source>
        <dbReference type="ARBA" id="ARBA00022806"/>
    </source>
</evidence>
<dbReference type="SMART" id="SM00028">
    <property type="entry name" value="TPR"/>
    <property type="match status" value="3"/>
</dbReference>
<dbReference type="SUPFAM" id="SSF48403">
    <property type="entry name" value="Ankyrin repeat"/>
    <property type="match status" value="1"/>
</dbReference>
<dbReference type="InterPro" id="IPR039904">
    <property type="entry name" value="TRANK1"/>
</dbReference>
<dbReference type="Pfam" id="PF00580">
    <property type="entry name" value="UvrD-helicase"/>
    <property type="match status" value="1"/>
</dbReference>
<keyword evidence="4 6" id="KW-0067">ATP-binding</keyword>
<feature type="compositionally biased region" description="Basic and acidic residues" evidence="8">
    <location>
        <begin position="2881"/>
        <end position="2896"/>
    </location>
</feature>
<evidence type="ECO:0000256" key="4">
    <source>
        <dbReference type="ARBA" id="ARBA00022840"/>
    </source>
</evidence>
<accession>C3XRI3</accession>
<dbReference type="SMART" id="SM00356">
    <property type="entry name" value="ZnF_C3H1"/>
    <property type="match status" value="1"/>
</dbReference>
<feature type="compositionally biased region" description="Basic and acidic residues" evidence="8">
    <location>
        <begin position="1099"/>
        <end position="1111"/>
    </location>
</feature>
<feature type="region of interest" description="Disordered" evidence="8">
    <location>
        <begin position="2856"/>
        <end position="2899"/>
    </location>
</feature>
<feature type="compositionally biased region" description="Acidic residues" evidence="8">
    <location>
        <begin position="3194"/>
        <end position="3209"/>
    </location>
</feature>
<evidence type="ECO:0000256" key="5">
    <source>
        <dbReference type="PROSITE-ProRule" id="PRU00023"/>
    </source>
</evidence>
<keyword evidence="7" id="KW-0479">Metal-binding</keyword>
<dbReference type="PROSITE" id="PS50088">
    <property type="entry name" value="ANK_REPEAT"/>
    <property type="match status" value="1"/>
</dbReference>
<gene>
    <name evidence="11" type="ORF">BRAFLDRAFT_68257</name>
</gene>
<dbReference type="GO" id="GO:0008270">
    <property type="term" value="F:zinc ion binding"/>
    <property type="evidence" value="ECO:0007669"/>
    <property type="project" value="UniProtKB-KW"/>
</dbReference>
<feature type="region of interest" description="Disordered" evidence="8">
    <location>
        <begin position="3109"/>
        <end position="3129"/>
    </location>
</feature>
<keyword evidence="5" id="KW-0040">ANK repeat</keyword>
<sequence>MRVSEETVRLRPEMERIAARATDCFRQENYLAAYKLYSEALQLATQLGRVPDIALLLVNRSSCLQRLDRYDLAVSDAREAIRIEPSRLKAYHKAGDAALKMQFYNHGLEFLRDGYLKAIELRRPLDREPLDFLVRMAEEIPNVPVADAEVILLRVKPVRSLGTMLVERLVREQKWPLLHGVFFRTQPHQLVGHTIRDTIRVLLQHGSGLGSFSLQSGDTPMHALLGVELRKGDDSLPVMTMICESLTARFLNAVKATDAKGNTLLHTVAIADRERQTSKRCALRAIGLLLAAGLDPDICNADGKKAVHYTRKGSDVFLRFEIRRKESTQQNTPLNRARRYMQEGKPIEGLKIFARTITDAKLKYDVVPKQVVVAASPSVQLWRSAVAKLSSEKRWRTLGMLLTGGGNYCNAGDGGLATGCDTTGVPLMQVLKFFERKEGKQSGLKMHSVIRELLKGGASPDGDSNDTHPISHCLQSKDYTAVQMLLEHGANLSKLTLREGDTPSHAAVQIAKEGKSGILNFLLSEGKVDKSIRDSSGNSLLHVAVKGKNSMDVANLMKQLLDMGVDPLVKNGEGMTPMDYLKEGDRRRQLLEPLMKNGKEKSAKSRDNNAKNKNSKASIETDKRMASYPADKTADSWEDAAATKEAGDSKKPKQTKGQTSSAKAQKKPSKEGIKSRIHDCIVTIPLPTEEETEERLIRRVRQKSYQTATPITSTKPERDRGKPVDQDEKTGTGHSQRTATVTHEVKSPQSCPKQEAEEPLAEGTSYDVFDKDLPWEVECTDKVKRVLKKKTFPYDVKKRVLEKVNRLAKGEWIPNLTKKVRGRPQEEGMRLFEAKIDKASRILWEIAIAFSPRLSDEPIKWLKGAQEAEESTTLTSGGRIYTEIIRLWDIVLDHDNLERAIDQAVTSFVRGKASMPVAKKSLIGSTSLQFKSAPASTDRLPMLFTEKEITTSPQEIPEEQQFFPAASSNENEYNILKFYCFSSSLVNNILRDDSLPVEFPFKVTDLEHAIVHLKAQPPSSILLLGRSGTGKTTCCLFRLWNAYLSYWTKSAAHGFEPWVPKSKAYIPRHNKASDDSKENEEESGAVPGETSGSDEETCTEVKKKETDENRFGHQTYHLGTKVDSSVQKINDEDESLHTEMTKRDWKEPEPTENLETSERDFEHLHQMFVTKNAVLCSEVGKNFRELCHGTEAAQKYLEADQDEKISVRFQDVDPAGFPLFLDSRQWLLMLDASLEEPHFFKRGDRGHMTEEIPGWMENDGPATFIPTDSDLEDDSGDDDDDFEGGHELDKLKAAIDADEDSGRPQHERLTMRREVTYEVFRTELWKRVNRGRVEYHPTLVWMEIMSIIKGSVEAVETKEGFLSREEYLEIGKKRAEFTGDRDNIYDIFQTYQHEKRQRHMFDEMDFVHNLYKRLAHAEDVDWSIHQVYVDETQDFTQAELALLIRCCRDPNEMFFTGDTAQSIMRGVSFRFKDLRSLFHKARESLQQMGKRTAVQVPDMYHLTHNYRSHCGILDLAAGVIKLLERFFPYSFDHLPKDRGIMEGPKPLLLQGCSQKDLVTLLQGNRRSTSTIEFGAHQVVLVANSEAKEDMPDVFRGSLVLTIYESKGLEFDDVLLYNIFKDSQANEEWRIVLTCMEEDIAKAPKTDARVNSEGLLKIDDDQSSAVAQARPLEFNPDKHKVLNSELKNLYTAITRARVNVWIFDEDTAKHAPMFKYFLAQQFVKEPQRDEQGQLSSNVFVKESTPEEWCQRGEYFYKKERWEIAADFFKKGGDRKKANMALAQHLAHQASQDAKTTREKHRIRQKFLESADLFLQSGNHVEDMDALVRAARCLTNARDYRLAAQLFERLGEFSSAAHLYQRENMKVEASRCFVQAGNFKKAVNFLRSVDEYEAAADVSEQYVKLQSKCAQEGLDPTVVMTAPIHTPDNLLLAAIDHYHRHGEEENTVSCLNRLPVDARLTFFKRHGREREAAELLKEEGRGQEAAELLKSIGEFEAAAKAADQYHSPQFVAECLLIQCRKQRKDATVGTQETKGMLIRCMDLYNRCGNNGGKAEATMMLGDLTGDGSLLHDAIKLFGANIPGATEAATMLIQKKKTLSFEEIRLILVLLEDLFSVIRALLLARGHNVKEHDWLRTCDLFYGVKCTDGSNATYSSYEEPRILDITDREFSLTSESTKLSIHQARARMASDLLRKADQFKEKLPLMLQSIATSNRVCSLYTAGLSCPKGDTCAYLHSPYGKGTLKSFLEATVLLIKVHGVFDLGYERIKGSSRETVKQSVVSHRSRGAEKSRYCDDLYDVLFPTHSHQRLLTENLTSAREVFSKFQGDAVVTSCIRDYANSRWQSASHSDKRSNTDLLIKIAHLFRLAKDPPVNFSSLLASAEEGFKKQAMQRRRPEKIPLHIGMNCDKVGQHHLLFFSFMRRLEEFIESIYEREEVLTSLDNMKSFMGFLAKRALEPLIPSFANTCFFMELLLVICYSMYAKMNQHERLCLPASYISMVHLCDRLWSRGKGSIYSAIQRLPYKKDEILRKVNECIWFIINIICQSQQYPNFNVIDDAFRPNIPDYAESGEMERVFILAAVLICGCGGPVPRDAEIPLRRALYQINIKKHFPQRLADAIRGMRSAKGIRDVVFLLQNLLNARDQEYLRHCFWRYPDRKTPGVFRGLNFKLVKADMFIRGFWREVPVEFSLLNDDVATEVHAQSEVRKTSNVDVLTPEGSAGIVDIEDTSHADEGDDVFHGQDEDDVIIESEEDEAEDDLVGVGDQAMDDRTPAEGLENKEFIERIRQQQADEELKQAASKILHFWRSHRKLKLESANRTINVERQMSVEQDDLREFKLDDTGCRICGVTFESREHIRHDAEEQEEDAWDEGTEETRAEEEDVNERDSITREQHLQDPKHSRNVSDFGQFKDFYITDLAAVQKRFDKFILEANTDNEGAVMLEIQKVNTTYDNLRGFLQKIKDDCDWSKRHDANDALREVQKALDDFRGAKRRIERQAVEEFASAANVDDEGEEFGNLDEEDGIIAVAALTSAARCDEATEKLSPAKLAQRRPRVPSMANIQGLPDLPKSLSGLLNTHTANSWRDLERLYTKQSMIQDDLSRSQTHHMALFNGSNGSNGANGHDHPVPGARRRPKLGLEASIALLRREMMDVSLLCKLWSLYEGIQEVKQSIGEPTSESGSFSMDSRLYDHTIHEDSREEDDEDEEEEDETEVFEADIDHIKDNIKNDMKDEDDFLGDFMSSRSVVSPGLGIRWSDIYSQLNGSNHV</sequence>
<dbReference type="InterPro" id="IPR014016">
    <property type="entry name" value="UvrD-like_ATP-bd"/>
</dbReference>
<keyword evidence="7" id="KW-0862">Zinc</keyword>
<dbReference type="SUPFAM" id="SSF48452">
    <property type="entry name" value="TPR-like"/>
    <property type="match status" value="1"/>
</dbReference>
<dbReference type="PROSITE" id="PS50103">
    <property type="entry name" value="ZF_C3H1"/>
    <property type="match status" value="1"/>
</dbReference>
<feature type="region of interest" description="Disordered" evidence="8">
    <location>
        <begin position="1069"/>
        <end position="1114"/>
    </location>
</feature>
<dbReference type="InterPro" id="IPR002110">
    <property type="entry name" value="Ankyrin_rpt"/>
</dbReference>
<feature type="region of interest" description="Disordered" evidence="8">
    <location>
        <begin position="691"/>
        <end position="762"/>
    </location>
</feature>
<dbReference type="InterPro" id="IPR000571">
    <property type="entry name" value="Znf_CCCH"/>
</dbReference>
<dbReference type="Gene3D" id="1.25.40.10">
    <property type="entry name" value="Tetratricopeptide repeat domain"/>
    <property type="match status" value="1"/>
</dbReference>
<evidence type="ECO:0000259" key="10">
    <source>
        <dbReference type="PROSITE" id="PS51198"/>
    </source>
</evidence>
<feature type="region of interest" description="Disordered" evidence="8">
    <location>
        <begin position="594"/>
        <end position="676"/>
    </location>
</feature>
<evidence type="ECO:0000259" key="9">
    <source>
        <dbReference type="PROSITE" id="PS50103"/>
    </source>
</evidence>
<name>C3XRI3_BRAFL</name>
<dbReference type="PANTHER" id="PTHR21529:SF4">
    <property type="entry name" value="TPR AND ANKYRIN REPEAT-CONTAINING PROTEIN 1"/>
    <property type="match status" value="1"/>
</dbReference>
<feature type="compositionally biased region" description="Basic and acidic residues" evidence="8">
    <location>
        <begin position="641"/>
        <end position="651"/>
    </location>
</feature>
<dbReference type="InterPro" id="IPR036770">
    <property type="entry name" value="Ankyrin_rpt-contain_sf"/>
</dbReference>
<dbReference type="InParanoid" id="C3XRI3"/>
<reference evidence="11" key="1">
    <citation type="journal article" date="2008" name="Nature">
        <title>The amphioxus genome and the evolution of the chordate karyotype.</title>
        <authorList>
            <consortium name="US DOE Joint Genome Institute (JGI-PGF)"/>
            <person name="Putnam N.H."/>
            <person name="Butts T."/>
            <person name="Ferrier D.E.K."/>
            <person name="Furlong R.F."/>
            <person name="Hellsten U."/>
            <person name="Kawashima T."/>
            <person name="Robinson-Rechavi M."/>
            <person name="Shoguchi E."/>
            <person name="Terry A."/>
            <person name="Yu J.-K."/>
            <person name="Benito-Gutierrez E.L."/>
            <person name="Dubchak I."/>
            <person name="Garcia-Fernandez J."/>
            <person name="Gibson-Brown J.J."/>
            <person name="Grigoriev I.V."/>
            <person name="Horton A.C."/>
            <person name="de Jong P.J."/>
            <person name="Jurka J."/>
            <person name="Kapitonov V.V."/>
            <person name="Kohara Y."/>
            <person name="Kuroki Y."/>
            <person name="Lindquist E."/>
            <person name="Lucas S."/>
            <person name="Osoegawa K."/>
            <person name="Pennacchio L.A."/>
            <person name="Salamov A.A."/>
            <person name="Satou Y."/>
            <person name="Sauka-Spengler T."/>
            <person name="Schmutz J."/>
            <person name="Shin-I T."/>
            <person name="Toyoda A."/>
            <person name="Bronner-Fraser M."/>
            <person name="Fujiyama A."/>
            <person name="Holland L.Z."/>
            <person name="Holland P.W.H."/>
            <person name="Satoh N."/>
            <person name="Rokhsar D.S."/>
        </authorList>
    </citation>
    <scope>NUCLEOTIDE SEQUENCE [LARGE SCALE GENOMIC DNA]</scope>
    <source>
        <strain evidence="11">S238N-H82</strain>
        <tissue evidence="11">Testes</tissue>
    </source>
</reference>
<dbReference type="SUPFAM" id="SSF52540">
    <property type="entry name" value="P-loop containing nucleoside triphosphate hydrolases"/>
    <property type="match status" value="1"/>
</dbReference>
<keyword evidence="3 6" id="KW-0347">Helicase</keyword>
<dbReference type="SMART" id="SM00248">
    <property type="entry name" value="ANK"/>
    <property type="match status" value="4"/>
</dbReference>
<keyword evidence="1 6" id="KW-0547">Nucleotide-binding</keyword>
<dbReference type="PANTHER" id="PTHR21529">
    <property type="entry name" value="MAMMARY TURMOR VIRUS RECEPTOR HOMOLOG 1, 2 MTVR1, 2"/>
    <property type="match status" value="1"/>
</dbReference>
<dbReference type="EMBL" id="GG666456">
    <property type="protein sequence ID" value="EEN69301.1"/>
    <property type="molecule type" value="Genomic_DNA"/>
</dbReference>
<feature type="domain" description="C3H1-type" evidence="9">
    <location>
        <begin position="2208"/>
        <end position="2236"/>
    </location>
</feature>
<evidence type="ECO:0000256" key="6">
    <source>
        <dbReference type="PROSITE-ProRule" id="PRU00560"/>
    </source>
</evidence>
<dbReference type="InterPro" id="IPR011990">
    <property type="entry name" value="TPR-like_helical_dom_sf"/>
</dbReference>
<dbReference type="InterPro" id="IPR019734">
    <property type="entry name" value="TPR_rpt"/>
</dbReference>
<organism>
    <name type="scientific">Branchiostoma floridae</name>
    <name type="common">Florida lancelet</name>
    <name type="synonym">Amphioxus</name>
    <dbReference type="NCBI Taxonomy" id="7739"/>
    <lineage>
        <taxon>Eukaryota</taxon>
        <taxon>Metazoa</taxon>
        <taxon>Chordata</taxon>
        <taxon>Cephalochordata</taxon>
        <taxon>Leptocardii</taxon>
        <taxon>Amphioxiformes</taxon>
        <taxon>Branchiostomatidae</taxon>
        <taxon>Branchiostoma</taxon>
    </lineage>
</organism>
<dbReference type="eggNOG" id="ENOG502QQZC">
    <property type="taxonomic scope" value="Eukaryota"/>
</dbReference>
<feature type="compositionally biased region" description="Acidic residues" evidence="8">
    <location>
        <begin position="2858"/>
        <end position="2880"/>
    </location>
</feature>
<proteinExistence type="predicted"/>
<dbReference type="Gene3D" id="1.10.10.160">
    <property type="match status" value="1"/>
</dbReference>
<feature type="region of interest" description="Disordered" evidence="8">
    <location>
        <begin position="3190"/>
        <end position="3209"/>
    </location>
</feature>
<evidence type="ECO:0000256" key="1">
    <source>
        <dbReference type="ARBA" id="ARBA00022741"/>
    </source>
</evidence>
<feature type="zinc finger region" description="C3H1-type" evidence="7">
    <location>
        <begin position="2208"/>
        <end position="2236"/>
    </location>
</feature>
<feature type="region of interest" description="Disordered" evidence="8">
    <location>
        <begin position="1253"/>
        <end position="1285"/>
    </location>
</feature>
<dbReference type="GO" id="GO:0005524">
    <property type="term" value="F:ATP binding"/>
    <property type="evidence" value="ECO:0007669"/>
    <property type="project" value="UniProtKB-UniRule"/>
</dbReference>
<feature type="binding site" evidence="6">
    <location>
        <begin position="1025"/>
        <end position="1032"/>
    </location>
    <ligand>
        <name>ATP</name>
        <dbReference type="ChEBI" id="CHEBI:30616"/>
    </ligand>
</feature>
<dbReference type="GO" id="GO:0004386">
    <property type="term" value="F:helicase activity"/>
    <property type="evidence" value="ECO:0007669"/>
    <property type="project" value="UniProtKB-UniRule"/>
</dbReference>
<feature type="domain" description="UvrD-like helicase ATP-binding" evidence="10">
    <location>
        <begin position="1004"/>
        <end position="1509"/>
    </location>
</feature>
<keyword evidence="7" id="KW-0863">Zinc-finger</keyword>
<dbReference type="Gene3D" id="3.40.50.300">
    <property type="entry name" value="P-loop containing nucleotide triphosphate hydrolases"/>
    <property type="match status" value="2"/>
</dbReference>
<dbReference type="STRING" id="7739.C3XRI3"/>
<feature type="compositionally biased region" description="Basic and acidic residues" evidence="8">
    <location>
        <begin position="715"/>
        <end position="731"/>
    </location>
</feature>
<evidence type="ECO:0008006" key="12">
    <source>
        <dbReference type="Google" id="ProtNLM"/>
    </source>
</evidence>
<dbReference type="Gene3D" id="1.25.40.20">
    <property type="entry name" value="Ankyrin repeat-containing domain"/>
    <property type="match status" value="2"/>
</dbReference>
<dbReference type="InterPro" id="IPR027417">
    <property type="entry name" value="P-loop_NTPase"/>
</dbReference>
<evidence type="ECO:0000313" key="11">
    <source>
        <dbReference type="EMBL" id="EEN69301.1"/>
    </source>
</evidence>
<dbReference type="PROSITE" id="PS51198">
    <property type="entry name" value="UVRD_HELICASE_ATP_BIND"/>
    <property type="match status" value="1"/>
</dbReference>
<feature type="compositionally biased region" description="Basic and acidic residues" evidence="8">
    <location>
        <begin position="597"/>
        <end position="610"/>
    </location>
</feature>
<evidence type="ECO:0000256" key="2">
    <source>
        <dbReference type="ARBA" id="ARBA00022801"/>
    </source>
</evidence>
<evidence type="ECO:0000256" key="7">
    <source>
        <dbReference type="PROSITE-ProRule" id="PRU00723"/>
    </source>
</evidence>
<feature type="compositionally biased region" description="Polar residues" evidence="8">
    <location>
        <begin position="732"/>
        <end position="752"/>
    </location>
</feature>